<dbReference type="EMBL" id="JAINDJ010000005">
    <property type="protein sequence ID" value="KAG9446030.1"/>
    <property type="molecule type" value="Genomic_DNA"/>
</dbReference>
<evidence type="ECO:0000313" key="2">
    <source>
        <dbReference type="EMBL" id="KAG9446030.1"/>
    </source>
</evidence>
<feature type="region of interest" description="Disordered" evidence="1">
    <location>
        <begin position="36"/>
        <end position="103"/>
    </location>
</feature>
<comment type="caution">
    <text evidence="2">The sequence shown here is derived from an EMBL/GenBank/DDBJ whole genome shotgun (WGS) entry which is preliminary data.</text>
</comment>
<evidence type="ECO:0000313" key="3">
    <source>
        <dbReference type="Proteomes" id="UP000825729"/>
    </source>
</evidence>
<dbReference type="PANTHER" id="PTHR31973:SF195">
    <property type="entry name" value="MUDR FAMILY TRANSPOSASE"/>
    <property type="match status" value="1"/>
</dbReference>
<gene>
    <name evidence="2" type="ORF">H6P81_012158</name>
</gene>
<feature type="compositionally biased region" description="Acidic residues" evidence="1">
    <location>
        <begin position="60"/>
        <end position="71"/>
    </location>
</feature>
<sequence>MLELFVKRDTYSYEMDSRRSLQNVGGSGEGAVVVYGGQAPAEGDDRVESPNAEFIPEEREPCEDANDDSSSEESWPNSVREEVEEEEEDVELPLPSMGVPPLEENDAPYPDPWVGVMDMDVTYRNTMVPGVDDDNVPPPVGIGVGQRFMTKDALVMHLKDYCISRHVQFRVHKSGSTVYFVRCTDDAMMNTCKIRRCNDEHTCLNVELCMDNRLCTSTVISNLIMPNVRTSFTLSLYEIIQLVKDKYHIHVNYSRAWRARNKTLVAVFGGGMSQTVAQYDHEIQILEKACPGAKTELTEDLSPEKWALAYDGNMSFGKLTTNSSESVNSLLKRARSLPVQALASAIFYRMNALFVHRREKVCRGYNPSLSFDISGSMRPCHCGVRGNTLRHSSMTSAYYYAATNDGCMSDHLMCLHGEVLGFGEGPVVLPPGPKRTIAPLLYDRDSHRSESIWHGEVTPPEDVEHVTRISRKGRAGEDWALYHRDYIARWEARAEYVITGSRAHTPRHAPSAYMRWYLGVTRRYIAPPPTKPAMVYHPSGYTEEALLGCVRNVVERVNHRAALYPSSTNPHWLEIGQVLSVPSCTIFHSWRERSSAKTKSPAGEPSLTWSSQPERELPAASCKGVGPRLGGDFVLRTMTRFQPHPSLRCSIFHVSRHTRPRSPAHPLSSLSATHGSLSPAATLPLGGFITREGEKKAIGARA</sequence>
<organism evidence="2 3">
    <name type="scientific">Aristolochia fimbriata</name>
    <name type="common">White veined hardy Dutchman's pipe vine</name>
    <dbReference type="NCBI Taxonomy" id="158543"/>
    <lineage>
        <taxon>Eukaryota</taxon>
        <taxon>Viridiplantae</taxon>
        <taxon>Streptophyta</taxon>
        <taxon>Embryophyta</taxon>
        <taxon>Tracheophyta</taxon>
        <taxon>Spermatophyta</taxon>
        <taxon>Magnoliopsida</taxon>
        <taxon>Magnoliidae</taxon>
        <taxon>Piperales</taxon>
        <taxon>Aristolochiaceae</taxon>
        <taxon>Aristolochia</taxon>
    </lineage>
</organism>
<evidence type="ECO:0000256" key="1">
    <source>
        <dbReference type="SAM" id="MobiDB-lite"/>
    </source>
</evidence>
<name>A0AAV7EB11_ARIFI</name>
<proteinExistence type="predicted"/>
<protein>
    <submittedName>
        <fullName evidence="2">Uncharacterized protein</fullName>
    </submittedName>
</protein>
<keyword evidence="3" id="KW-1185">Reference proteome</keyword>
<feature type="compositionally biased region" description="Acidic residues" evidence="1">
    <location>
        <begin position="82"/>
        <end position="91"/>
    </location>
</feature>
<dbReference type="AlphaFoldDB" id="A0AAV7EB11"/>
<accession>A0AAV7EB11</accession>
<dbReference type="Proteomes" id="UP000825729">
    <property type="component" value="Unassembled WGS sequence"/>
</dbReference>
<reference evidence="2 3" key="1">
    <citation type="submission" date="2021-07" db="EMBL/GenBank/DDBJ databases">
        <title>The Aristolochia fimbriata genome: insights into angiosperm evolution, floral development and chemical biosynthesis.</title>
        <authorList>
            <person name="Jiao Y."/>
        </authorList>
    </citation>
    <scope>NUCLEOTIDE SEQUENCE [LARGE SCALE GENOMIC DNA]</scope>
    <source>
        <strain evidence="2">IBCAS-2021</strain>
        <tissue evidence="2">Leaf</tissue>
    </source>
</reference>
<dbReference type="PANTHER" id="PTHR31973">
    <property type="entry name" value="POLYPROTEIN, PUTATIVE-RELATED"/>
    <property type="match status" value="1"/>
</dbReference>